<feature type="domain" description="Aspartate carbamoyltransferase regulatory subunit C-terminal" evidence="9">
    <location>
        <begin position="103"/>
        <end position="148"/>
    </location>
</feature>
<evidence type="ECO:0000313" key="11">
    <source>
        <dbReference type="Proteomes" id="UP000296034"/>
    </source>
</evidence>
<evidence type="ECO:0000256" key="4">
    <source>
        <dbReference type="ARBA" id="ARBA00022723"/>
    </source>
</evidence>
<evidence type="ECO:0000259" key="9">
    <source>
        <dbReference type="Pfam" id="PF02748"/>
    </source>
</evidence>
<organism evidence="10 11">
    <name type="scientific">Candidatus Pantoea edessiphila</name>
    <dbReference type="NCBI Taxonomy" id="2044610"/>
    <lineage>
        <taxon>Bacteria</taxon>
        <taxon>Pseudomonadati</taxon>
        <taxon>Pseudomonadota</taxon>
        <taxon>Gammaproteobacteria</taxon>
        <taxon>Enterobacterales</taxon>
        <taxon>Erwiniaceae</taxon>
        <taxon>Pantoea</taxon>
    </lineage>
</organism>
<feature type="binding site" evidence="7">
    <location>
        <position position="142"/>
    </location>
    <ligand>
        <name>Zn(2+)</name>
        <dbReference type="ChEBI" id="CHEBI:29105"/>
    </ligand>
</feature>
<dbReference type="GO" id="GO:0009347">
    <property type="term" value="C:aspartate carbamoyltransferase complex"/>
    <property type="evidence" value="ECO:0007669"/>
    <property type="project" value="InterPro"/>
</dbReference>
<dbReference type="Pfam" id="PF02748">
    <property type="entry name" value="PyrI_C"/>
    <property type="match status" value="1"/>
</dbReference>
<feature type="binding site" evidence="7">
    <location>
        <position position="109"/>
    </location>
    <ligand>
        <name>Zn(2+)</name>
        <dbReference type="ChEBI" id="CHEBI:29105"/>
    </ligand>
</feature>
<dbReference type="SUPFAM" id="SSF57825">
    <property type="entry name" value="Aspartate carbamoyltransferase, Regulatory-chain, C-terminal domain"/>
    <property type="match status" value="1"/>
</dbReference>
<evidence type="ECO:0000256" key="3">
    <source>
        <dbReference type="ARBA" id="ARBA00021764"/>
    </source>
</evidence>
<dbReference type="SUPFAM" id="SSF54893">
    <property type="entry name" value="Aspartate carbamoyltransferase, Regulatory-chain, N-terminal domain"/>
    <property type="match status" value="1"/>
</dbReference>
<dbReference type="InterPro" id="IPR036793">
    <property type="entry name" value="Asp_carbatrfase_reg_N_sf"/>
</dbReference>
<evidence type="ECO:0000256" key="1">
    <source>
        <dbReference type="ARBA" id="ARBA00002565"/>
    </source>
</evidence>
<evidence type="ECO:0000256" key="6">
    <source>
        <dbReference type="ARBA" id="ARBA00022975"/>
    </source>
</evidence>
<sequence length="154" mass="17768">MKQINKFQVKSIKKGTIIDHIPIKMGIKLLSLFELNNSSQNIIIGLNLPSVLIGYKDLIKINNTFINQDQVNQLAVYTPDATVNYIEEYKVISKITPSLPDFVKNIIICPNDNCISRSELKFSKFRIISKNKLSKYLKCIYCEREFARHLMSIK</sequence>
<dbReference type="InterPro" id="IPR020545">
    <property type="entry name" value="Asp_carbamoyltransf_reg_N"/>
</dbReference>
<evidence type="ECO:0000259" key="8">
    <source>
        <dbReference type="Pfam" id="PF01948"/>
    </source>
</evidence>
<dbReference type="HAMAP" id="MF_00002">
    <property type="entry name" value="Asp_carb_tr_reg"/>
    <property type="match status" value="1"/>
</dbReference>
<evidence type="ECO:0000256" key="5">
    <source>
        <dbReference type="ARBA" id="ARBA00022833"/>
    </source>
</evidence>
<keyword evidence="6 7" id="KW-0665">Pyrimidine biosynthesis</keyword>
<evidence type="ECO:0000256" key="2">
    <source>
        <dbReference type="ARBA" id="ARBA00010498"/>
    </source>
</evidence>
<keyword evidence="10" id="KW-0808">Transferase</keyword>
<dbReference type="OrthoDB" id="5599321at2"/>
<dbReference type="AlphaFoldDB" id="A0A2P5SY68"/>
<dbReference type="Gene3D" id="3.30.70.140">
    <property type="entry name" value="Aspartate carbamoyltransferase regulatory subunit, N-terminal domain"/>
    <property type="match status" value="1"/>
</dbReference>
<comment type="caution">
    <text evidence="10">The sequence shown here is derived from an EMBL/GenBank/DDBJ whole genome shotgun (WGS) entry which is preliminary data.</text>
</comment>
<protein>
    <recommendedName>
        <fullName evidence="3 7">Aspartate carbamoyltransferase regulatory chain</fullName>
    </recommendedName>
</protein>
<dbReference type="PANTHER" id="PTHR35805:SF1">
    <property type="entry name" value="ASPARTATE CARBAMOYLTRANSFERASE REGULATORY CHAIN"/>
    <property type="match status" value="1"/>
</dbReference>
<comment type="subunit">
    <text evidence="7">Contains catalytic and regulatory chains.</text>
</comment>
<comment type="similarity">
    <text evidence="2 7">Belongs to the PyrI family.</text>
</comment>
<dbReference type="NCBIfam" id="TIGR00240">
    <property type="entry name" value="ATCase_reg"/>
    <property type="match status" value="1"/>
</dbReference>
<dbReference type="EMBL" id="PDKS01000002">
    <property type="protein sequence ID" value="PPI87276.1"/>
    <property type="molecule type" value="Genomic_DNA"/>
</dbReference>
<dbReference type="GO" id="GO:0006221">
    <property type="term" value="P:pyrimidine nucleotide biosynthetic process"/>
    <property type="evidence" value="ECO:0007669"/>
    <property type="project" value="UniProtKB-UniRule"/>
</dbReference>
<keyword evidence="5 7" id="KW-0862">Zinc</keyword>
<reference evidence="10 11" key="1">
    <citation type="journal article" date="2018" name="Genome Biol. Evol.">
        <title>Cladogenesis and Genomic Streamlining in Extracellular Endosymbionts of Tropical Stink Bugs.</title>
        <authorList>
            <person name="Otero-Bravo A."/>
            <person name="Goffredi S."/>
            <person name="Sabree Z.L."/>
        </authorList>
    </citation>
    <scope>NUCLEOTIDE SEQUENCE [LARGE SCALE GENOMIC DNA]</scope>
    <source>
        <strain evidence="10 11">SoET</strain>
    </source>
</reference>
<dbReference type="Gene3D" id="2.30.30.20">
    <property type="entry name" value="Aspartate carbamoyltransferase regulatory subunit, C-terminal domain"/>
    <property type="match status" value="1"/>
</dbReference>
<gene>
    <name evidence="7 10" type="primary">pyrI</name>
    <name evidence="10" type="ORF">CRV11_01970</name>
</gene>
<dbReference type="InterPro" id="IPR020542">
    <property type="entry name" value="Asp_carbamoyltrfase_reg_C"/>
</dbReference>
<dbReference type="Pfam" id="PF01948">
    <property type="entry name" value="PyrI"/>
    <property type="match status" value="1"/>
</dbReference>
<dbReference type="RefSeq" id="WP_136131682.1">
    <property type="nucleotide sequence ID" value="NZ_PDKS01000002.1"/>
</dbReference>
<dbReference type="GO" id="GO:0016740">
    <property type="term" value="F:transferase activity"/>
    <property type="evidence" value="ECO:0007669"/>
    <property type="project" value="UniProtKB-KW"/>
</dbReference>
<dbReference type="Proteomes" id="UP000296034">
    <property type="component" value="Unassembled WGS sequence"/>
</dbReference>
<dbReference type="PANTHER" id="PTHR35805">
    <property type="entry name" value="ASPARTATE CARBAMOYLTRANSFERASE REGULATORY CHAIN"/>
    <property type="match status" value="1"/>
</dbReference>
<comment type="cofactor">
    <cofactor evidence="7">
        <name>Zn(2+)</name>
        <dbReference type="ChEBI" id="CHEBI:29105"/>
    </cofactor>
    <text evidence="7">Binds 1 zinc ion per subunit.</text>
</comment>
<evidence type="ECO:0000313" key="10">
    <source>
        <dbReference type="EMBL" id="PPI87276.1"/>
    </source>
</evidence>
<keyword evidence="4 7" id="KW-0479">Metal-binding</keyword>
<feature type="domain" description="Aspartate carbamoyltransferase regulatory subunit N-terminal" evidence="8">
    <location>
        <begin position="8"/>
        <end position="96"/>
    </location>
</feature>
<evidence type="ECO:0000256" key="7">
    <source>
        <dbReference type="HAMAP-Rule" id="MF_00002"/>
    </source>
</evidence>
<proteinExistence type="inferred from homology"/>
<dbReference type="InterPro" id="IPR036792">
    <property type="entry name" value="Asp_carbatrfase_reg_C_sf"/>
</dbReference>
<dbReference type="GO" id="GO:0006207">
    <property type="term" value="P:'de novo' pyrimidine nucleobase biosynthetic process"/>
    <property type="evidence" value="ECO:0007669"/>
    <property type="project" value="InterPro"/>
</dbReference>
<dbReference type="InterPro" id="IPR002801">
    <property type="entry name" value="Asp_carbamoylTrfase_reg"/>
</dbReference>
<feature type="binding site" evidence="7">
    <location>
        <position position="139"/>
    </location>
    <ligand>
        <name>Zn(2+)</name>
        <dbReference type="ChEBI" id="CHEBI:29105"/>
    </ligand>
</feature>
<dbReference type="GO" id="GO:0046872">
    <property type="term" value="F:metal ion binding"/>
    <property type="evidence" value="ECO:0007669"/>
    <property type="project" value="UniProtKB-KW"/>
</dbReference>
<feature type="binding site" evidence="7">
    <location>
        <position position="114"/>
    </location>
    <ligand>
        <name>Zn(2+)</name>
        <dbReference type="ChEBI" id="CHEBI:29105"/>
    </ligand>
</feature>
<name>A0A2P5SY68_9GAMM</name>
<accession>A0A2P5SY68</accession>
<comment type="function">
    <text evidence="1 7">Involved in allosteric regulation of aspartate carbamoyltransferase.</text>
</comment>